<gene>
    <name evidence="10" type="ORF">S01H1_04042</name>
</gene>
<keyword evidence="5" id="KW-0548">Nucleotidyltransferase</keyword>
<feature type="domain" description="Nucleotidyl transferase" evidence="9">
    <location>
        <begin position="24"/>
        <end position="109"/>
    </location>
</feature>
<comment type="catalytic activity">
    <reaction evidence="8">
        <text>dTTP + alpha-D-glucose 1-phosphate + H(+) = dTDP-alpha-D-glucose + diphosphate</text>
        <dbReference type="Rhea" id="RHEA:15225"/>
        <dbReference type="ChEBI" id="CHEBI:15378"/>
        <dbReference type="ChEBI" id="CHEBI:33019"/>
        <dbReference type="ChEBI" id="CHEBI:37568"/>
        <dbReference type="ChEBI" id="CHEBI:57477"/>
        <dbReference type="ChEBI" id="CHEBI:58601"/>
        <dbReference type="EC" id="2.7.7.24"/>
    </reaction>
</comment>
<evidence type="ECO:0000256" key="3">
    <source>
        <dbReference type="ARBA" id="ARBA00012461"/>
    </source>
</evidence>
<comment type="cofactor">
    <cofactor evidence="1">
        <name>Mg(2+)</name>
        <dbReference type="ChEBI" id="CHEBI:18420"/>
    </cofactor>
</comment>
<keyword evidence="6" id="KW-0479">Metal-binding</keyword>
<reference evidence="10" key="1">
    <citation type="journal article" date="2014" name="Front. Microbiol.">
        <title>High frequency of phylogenetically diverse reductive dehalogenase-homologous genes in deep subseafloor sedimentary metagenomes.</title>
        <authorList>
            <person name="Kawai M."/>
            <person name="Futagami T."/>
            <person name="Toyoda A."/>
            <person name="Takaki Y."/>
            <person name="Nishi S."/>
            <person name="Hori S."/>
            <person name="Arai W."/>
            <person name="Tsubouchi T."/>
            <person name="Morono Y."/>
            <person name="Uchiyama I."/>
            <person name="Ito T."/>
            <person name="Fujiyama A."/>
            <person name="Inagaki F."/>
            <person name="Takami H."/>
        </authorList>
    </citation>
    <scope>NUCLEOTIDE SEQUENCE</scope>
    <source>
        <strain evidence="10">Expedition CK06-06</strain>
    </source>
</reference>
<keyword evidence="7" id="KW-0460">Magnesium</keyword>
<keyword evidence="4" id="KW-0808">Transferase</keyword>
<dbReference type="GO" id="GO:0008879">
    <property type="term" value="F:glucose-1-phosphate thymidylyltransferase activity"/>
    <property type="evidence" value="ECO:0007669"/>
    <property type="project" value="UniProtKB-EC"/>
</dbReference>
<protein>
    <recommendedName>
        <fullName evidence="3">glucose-1-phosphate thymidylyltransferase</fullName>
        <ecNumber evidence="3">2.7.7.24</ecNumber>
    </recommendedName>
</protein>
<evidence type="ECO:0000256" key="8">
    <source>
        <dbReference type="ARBA" id="ARBA00049336"/>
    </source>
</evidence>
<dbReference type="InterPro" id="IPR005907">
    <property type="entry name" value="G1P_thy_trans_s"/>
</dbReference>
<evidence type="ECO:0000256" key="7">
    <source>
        <dbReference type="ARBA" id="ARBA00022842"/>
    </source>
</evidence>
<dbReference type="SUPFAM" id="SSF53448">
    <property type="entry name" value="Nucleotide-diphospho-sugar transferases"/>
    <property type="match status" value="1"/>
</dbReference>
<dbReference type="InterPro" id="IPR005835">
    <property type="entry name" value="NTP_transferase_dom"/>
</dbReference>
<evidence type="ECO:0000313" key="10">
    <source>
        <dbReference type="EMBL" id="GAF82030.1"/>
    </source>
</evidence>
<feature type="non-terminal residue" evidence="10">
    <location>
        <position position="110"/>
    </location>
</feature>
<comment type="caution">
    <text evidence="10">The sequence shown here is derived from an EMBL/GenBank/DDBJ whole genome shotgun (WGS) entry which is preliminary data.</text>
</comment>
<evidence type="ECO:0000256" key="4">
    <source>
        <dbReference type="ARBA" id="ARBA00022679"/>
    </source>
</evidence>
<dbReference type="EMBL" id="BARS01002157">
    <property type="protein sequence ID" value="GAF82030.1"/>
    <property type="molecule type" value="Genomic_DNA"/>
</dbReference>
<evidence type="ECO:0000256" key="2">
    <source>
        <dbReference type="ARBA" id="ARBA00010480"/>
    </source>
</evidence>
<sequence>MTLSSAELPNNPYQARLLEAERMKGVILAGGLGTRLFPLTKATNKHLLPVYDRCMVHYAIDNLLRGGIDHILVVTGGPHAGDFLRVLGNGKDLGVKHLEYGYQEGEGGIA</sequence>
<evidence type="ECO:0000256" key="6">
    <source>
        <dbReference type="ARBA" id="ARBA00022723"/>
    </source>
</evidence>
<evidence type="ECO:0000259" key="9">
    <source>
        <dbReference type="Pfam" id="PF00483"/>
    </source>
</evidence>
<comment type="similarity">
    <text evidence="2">Belongs to the glucose-1-phosphate thymidylyltransferase family.</text>
</comment>
<dbReference type="PANTHER" id="PTHR43532">
    <property type="entry name" value="GLUCOSE-1-PHOSPHATE THYMIDYLYLTRANSFERASE"/>
    <property type="match status" value="1"/>
</dbReference>
<dbReference type="PANTHER" id="PTHR43532:SF1">
    <property type="entry name" value="GLUCOSE-1-PHOSPHATE THYMIDYLYLTRANSFERASE 1"/>
    <property type="match status" value="1"/>
</dbReference>
<dbReference type="EC" id="2.7.7.24" evidence="3"/>
<dbReference type="Gene3D" id="3.90.550.10">
    <property type="entry name" value="Spore Coat Polysaccharide Biosynthesis Protein SpsA, Chain A"/>
    <property type="match status" value="1"/>
</dbReference>
<organism evidence="10">
    <name type="scientific">marine sediment metagenome</name>
    <dbReference type="NCBI Taxonomy" id="412755"/>
    <lineage>
        <taxon>unclassified sequences</taxon>
        <taxon>metagenomes</taxon>
        <taxon>ecological metagenomes</taxon>
    </lineage>
</organism>
<proteinExistence type="inferred from homology"/>
<dbReference type="AlphaFoldDB" id="X0U0R9"/>
<evidence type="ECO:0000256" key="5">
    <source>
        <dbReference type="ARBA" id="ARBA00022695"/>
    </source>
</evidence>
<dbReference type="InterPro" id="IPR029044">
    <property type="entry name" value="Nucleotide-diphossugar_trans"/>
</dbReference>
<evidence type="ECO:0000256" key="1">
    <source>
        <dbReference type="ARBA" id="ARBA00001946"/>
    </source>
</evidence>
<dbReference type="GO" id="GO:0046872">
    <property type="term" value="F:metal ion binding"/>
    <property type="evidence" value="ECO:0007669"/>
    <property type="project" value="UniProtKB-KW"/>
</dbReference>
<dbReference type="Pfam" id="PF00483">
    <property type="entry name" value="NTP_transferase"/>
    <property type="match status" value="1"/>
</dbReference>
<accession>X0U0R9</accession>
<name>X0U0R9_9ZZZZ</name>